<feature type="non-terminal residue" evidence="1">
    <location>
        <position position="41"/>
    </location>
</feature>
<protein>
    <submittedName>
        <fullName evidence="1">14155_t:CDS:1</fullName>
    </submittedName>
</protein>
<sequence>KMIMDCMKVVNEEPANSTEEEFIKMLANDSSTTPPHTVSFA</sequence>
<proteinExistence type="predicted"/>
<keyword evidence="2" id="KW-1185">Reference proteome</keyword>
<organism evidence="1 2">
    <name type="scientific">Racocetra persica</name>
    <dbReference type="NCBI Taxonomy" id="160502"/>
    <lineage>
        <taxon>Eukaryota</taxon>
        <taxon>Fungi</taxon>
        <taxon>Fungi incertae sedis</taxon>
        <taxon>Mucoromycota</taxon>
        <taxon>Glomeromycotina</taxon>
        <taxon>Glomeromycetes</taxon>
        <taxon>Diversisporales</taxon>
        <taxon>Gigasporaceae</taxon>
        <taxon>Racocetra</taxon>
    </lineage>
</organism>
<feature type="non-terminal residue" evidence="1">
    <location>
        <position position="1"/>
    </location>
</feature>
<gene>
    <name evidence="1" type="ORF">RPERSI_LOCUS29746</name>
</gene>
<reference evidence="1" key="1">
    <citation type="submission" date="2021-06" db="EMBL/GenBank/DDBJ databases">
        <authorList>
            <person name="Kallberg Y."/>
            <person name="Tangrot J."/>
            <person name="Rosling A."/>
        </authorList>
    </citation>
    <scope>NUCLEOTIDE SEQUENCE</scope>
    <source>
        <strain evidence="1">MA461A</strain>
    </source>
</reference>
<name>A0ACA9SGI5_9GLOM</name>
<evidence type="ECO:0000313" key="2">
    <source>
        <dbReference type="Proteomes" id="UP000789920"/>
    </source>
</evidence>
<accession>A0ACA9SGI5</accession>
<comment type="caution">
    <text evidence="1">The sequence shown here is derived from an EMBL/GenBank/DDBJ whole genome shotgun (WGS) entry which is preliminary data.</text>
</comment>
<dbReference type="EMBL" id="CAJVQC010113265">
    <property type="protein sequence ID" value="CAG8835953.1"/>
    <property type="molecule type" value="Genomic_DNA"/>
</dbReference>
<dbReference type="Proteomes" id="UP000789920">
    <property type="component" value="Unassembled WGS sequence"/>
</dbReference>
<evidence type="ECO:0000313" key="1">
    <source>
        <dbReference type="EMBL" id="CAG8835953.1"/>
    </source>
</evidence>